<dbReference type="EMBL" id="VSRR010018229">
    <property type="protein sequence ID" value="MPC61117.1"/>
    <property type="molecule type" value="Genomic_DNA"/>
</dbReference>
<accession>A0A5B7GV94</accession>
<sequence length="69" mass="6650">MKPAAGGGSGVPGAIRVSVGADNTGTAPVSPVPTVNSTALHSLPVKSGSAAAAAGVGADCKHMKRRRKD</sequence>
<organism evidence="1 2">
    <name type="scientific">Portunus trituberculatus</name>
    <name type="common">Swimming crab</name>
    <name type="synonym">Neptunus trituberculatus</name>
    <dbReference type="NCBI Taxonomy" id="210409"/>
    <lineage>
        <taxon>Eukaryota</taxon>
        <taxon>Metazoa</taxon>
        <taxon>Ecdysozoa</taxon>
        <taxon>Arthropoda</taxon>
        <taxon>Crustacea</taxon>
        <taxon>Multicrustacea</taxon>
        <taxon>Malacostraca</taxon>
        <taxon>Eumalacostraca</taxon>
        <taxon>Eucarida</taxon>
        <taxon>Decapoda</taxon>
        <taxon>Pleocyemata</taxon>
        <taxon>Brachyura</taxon>
        <taxon>Eubrachyura</taxon>
        <taxon>Portunoidea</taxon>
        <taxon>Portunidae</taxon>
        <taxon>Portuninae</taxon>
        <taxon>Portunus</taxon>
    </lineage>
</organism>
<evidence type="ECO:0000313" key="1">
    <source>
        <dbReference type="EMBL" id="MPC61117.1"/>
    </source>
</evidence>
<protein>
    <submittedName>
        <fullName evidence="1">Uncharacterized protein</fullName>
    </submittedName>
</protein>
<dbReference type="Proteomes" id="UP000324222">
    <property type="component" value="Unassembled WGS sequence"/>
</dbReference>
<reference evidence="1 2" key="1">
    <citation type="submission" date="2019-05" db="EMBL/GenBank/DDBJ databases">
        <title>Another draft genome of Portunus trituberculatus and its Hox gene families provides insights of decapod evolution.</title>
        <authorList>
            <person name="Jeong J.-H."/>
            <person name="Song I."/>
            <person name="Kim S."/>
            <person name="Choi T."/>
            <person name="Kim D."/>
            <person name="Ryu S."/>
            <person name="Kim W."/>
        </authorList>
    </citation>
    <scope>NUCLEOTIDE SEQUENCE [LARGE SCALE GENOMIC DNA]</scope>
    <source>
        <tissue evidence="1">Muscle</tissue>
    </source>
</reference>
<dbReference type="AlphaFoldDB" id="A0A5B7GV94"/>
<comment type="caution">
    <text evidence="1">The sequence shown here is derived from an EMBL/GenBank/DDBJ whole genome shotgun (WGS) entry which is preliminary data.</text>
</comment>
<proteinExistence type="predicted"/>
<gene>
    <name evidence="1" type="ORF">E2C01_055180</name>
</gene>
<name>A0A5B7GV94_PORTR</name>
<evidence type="ECO:0000313" key="2">
    <source>
        <dbReference type="Proteomes" id="UP000324222"/>
    </source>
</evidence>
<keyword evidence="2" id="KW-1185">Reference proteome</keyword>